<dbReference type="EMBL" id="JBHRZF010000236">
    <property type="protein sequence ID" value="MFC3863191.1"/>
    <property type="molecule type" value="Genomic_DNA"/>
</dbReference>
<proteinExistence type="predicted"/>
<dbReference type="RefSeq" id="WP_380081124.1">
    <property type="nucleotide sequence ID" value="NZ_JBHRZF010000236.1"/>
</dbReference>
<comment type="caution">
    <text evidence="1">The sequence shown here is derived from an EMBL/GenBank/DDBJ whole genome shotgun (WGS) entry which is preliminary data.</text>
</comment>
<name>A0ABV8AD71_9DEIO</name>
<reference evidence="2" key="1">
    <citation type="journal article" date="2019" name="Int. J. Syst. Evol. Microbiol.">
        <title>The Global Catalogue of Microorganisms (GCM) 10K type strain sequencing project: providing services to taxonomists for standard genome sequencing and annotation.</title>
        <authorList>
            <consortium name="The Broad Institute Genomics Platform"/>
            <consortium name="The Broad Institute Genome Sequencing Center for Infectious Disease"/>
            <person name="Wu L."/>
            <person name="Ma J."/>
        </authorList>
    </citation>
    <scope>NUCLEOTIDE SEQUENCE [LARGE SCALE GENOMIC DNA]</scope>
    <source>
        <strain evidence="2">CCTCC AB 2013263</strain>
    </source>
</reference>
<protein>
    <submittedName>
        <fullName evidence="1">Uncharacterized protein</fullName>
    </submittedName>
</protein>
<organism evidence="1 2">
    <name type="scientific">Deinococcus antarcticus</name>
    <dbReference type="NCBI Taxonomy" id="1298767"/>
    <lineage>
        <taxon>Bacteria</taxon>
        <taxon>Thermotogati</taxon>
        <taxon>Deinococcota</taxon>
        <taxon>Deinococci</taxon>
        <taxon>Deinococcales</taxon>
        <taxon>Deinococcaceae</taxon>
        <taxon>Deinococcus</taxon>
    </lineage>
</organism>
<dbReference type="Proteomes" id="UP001595748">
    <property type="component" value="Unassembled WGS sequence"/>
</dbReference>
<gene>
    <name evidence="1" type="ORF">ACFOPQ_20725</name>
</gene>
<sequence length="183" mass="20231">MPVQRKKLHTDRPDFTAALRTAAWQAQLTGKDFTPAEIQTLVQRERNALGLKSLQGGAPSDQLQRRTKGTALYQKHDRPAHYEIVGGRLRPTPKVNDNWRFLSTPSHAEIRLVAREGHLQCDGLSTFTTRGSHLPSLTLPGSSCTGVVTCRVCELVTSHFNPTRPTREFSALGHGHFWSAAAA</sequence>
<evidence type="ECO:0000313" key="1">
    <source>
        <dbReference type="EMBL" id="MFC3863191.1"/>
    </source>
</evidence>
<keyword evidence="2" id="KW-1185">Reference proteome</keyword>
<evidence type="ECO:0000313" key="2">
    <source>
        <dbReference type="Proteomes" id="UP001595748"/>
    </source>
</evidence>
<accession>A0ABV8AD71</accession>